<evidence type="ECO:0000313" key="2">
    <source>
        <dbReference type="EMBL" id="QRG08597.1"/>
    </source>
</evidence>
<proteinExistence type="predicted"/>
<dbReference type="InterPro" id="IPR048273">
    <property type="entry name" value="Luciferase"/>
</dbReference>
<evidence type="ECO:0000259" key="1">
    <source>
        <dbReference type="Pfam" id="PF17648"/>
    </source>
</evidence>
<organism evidence="2 3">
    <name type="scientific">Xanthobacter dioxanivorans</name>
    <dbReference type="NCBI Taxonomy" id="2528964"/>
    <lineage>
        <taxon>Bacteria</taxon>
        <taxon>Pseudomonadati</taxon>
        <taxon>Pseudomonadota</taxon>
        <taxon>Alphaproteobacteria</taxon>
        <taxon>Hyphomicrobiales</taxon>
        <taxon>Xanthobacteraceae</taxon>
        <taxon>Xanthobacter</taxon>
    </lineage>
</organism>
<evidence type="ECO:0000313" key="3">
    <source>
        <dbReference type="Proteomes" id="UP000596427"/>
    </source>
</evidence>
<dbReference type="Pfam" id="PF17648">
    <property type="entry name" value="Luciferase"/>
    <property type="match status" value="1"/>
</dbReference>
<feature type="domain" description="Luciferase" evidence="1">
    <location>
        <begin position="102"/>
        <end position="164"/>
    </location>
</feature>
<dbReference type="EMBL" id="CP063362">
    <property type="protein sequence ID" value="QRG08597.1"/>
    <property type="molecule type" value="Genomic_DNA"/>
</dbReference>
<name>A0A974PRW2_9HYPH</name>
<dbReference type="KEGG" id="xdi:EZH22_10080"/>
<dbReference type="PANTHER" id="PTHR38695:SF1">
    <property type="entry name" value="AMINO ACID PERMEASE_ SLC12A DOMAIN-CONTAINING PROTEIN"/>
    <property type="match status" value="1"/>
</dbReference>
<protein>
    <recommendedName>
        <fullName evidence="1">Luciferase domain-containing protein</fullName>
    </recommendedName>
</protein>
<dbReference type="Proteomes" id="UP000596427">
    <property type="component" value="Chromosome"/>
</dbReference>
<keyword evidence="3" id="KW-1185">Reference proteome</keyword>
<dbReference type="AlphaFoldDB" id="A0A974PRW2"/>
<dbReference type="InterPro" id="IPR040841">
    <property type="entry name" value="Luciferase_dom"/>
</dbReference>
<reference evidence="2 3" key="1">
    <citation type="submission" date="2020-10" db="EMBL/GenBank/DDBJ databases">
        <title>Degradation of 1,4-Dioxane by Xanthobacter sp. YN2, via a Novel Group-2 Soluble Di-Iron Monooxygenase.</title>
        <authorList>
            <person name="Ma F."/>
            <person name="Wang Y."/>
            <person name="Yang J."/>
            <person name="Guo H."/>
            <person name="Su D."/>
            <person name="Yu L."/>
        </authorList>
    </citation>
    <scope>NUCLEOTIDE SEQUENCE [LARGE SCALE GENOMIC DNA]</scope>
    <source>
        <strain evidence="2 3">YN2</strain>
    </source>
</reference>
<sequence length="182" mass="19720">MTASAKNLSEIQVWELAPSLRSLQKRVGAPPHLDAKWPCLQDEDRASPALLAAIAAFAGTLPGSTSCEAPFQTPGHGFALDEELARGQPEAFVSDPVWLILRADGAMHLGLRPEWAQRILTLGWGTVHPFARYMAGAVPPQSLIVFAPRDEEELIAARSIIEAAYGYAVGRIGDVILPDTRW</sequence>
<dbReference type="PANTHER" id="PTHR38695">
    <property type="entry name" value="AMINO ACID PERMEASE_ SLC12A DOMAIN-CONTAINING PROTEIN"/>
    <property type="match status" value="1"/>
</dbReference>
<accession>A0A974PRW2</accession>
<gene>
    <name evidence="2" type="ORF">EZH22_10080</name>
</gene>